<dbReference type="InterPro" id="IPR005839">
    <property type="entry name" value="Methylthiotransferase"/>
</dbReference>
<keyword evidence="5 8" id="KW-0479">Metal-binding</keyword>
<feature type="binding site" evidence="8">
    <location>
        <position position="148"/>
    </location>
    <ligand>
        <name>[4Fe-4S] cluster</name>
        <dbReference type="ChEBI" id="CHEBI:49883"/>
        <label>2</label>
        <note>4Fe-4S-S-AdoMet</note>
    </ligand>
</feature>
<evidence type="ECO:0000256" key="6">
    <source>
        <dbReference type="ARBA" id="ARBA00023004"/>
    </source>
</evidence>
<dbReference type="SFLD" id="SFLDG01082">
    <property type="entry name" value="B12-binding_domain_containing"/>
    <property type="match status" value="1"/>
</dbReference>
<feature type="binding site" evidence="8">
    <location>
        <position position="18"/>
    </location>
    <ligand>
        <name>[4Fe-4S] cluster</name>
        <dbReference type="ChEBI" id="CHEBI:49883"/>
        <label>1</label>
    </ligand>
</feature>
<accession>A0ABW5XAK6</accession>
<dbReference type="SUPFAM" id="SSF102114">
    <property type="entry name" value="Radical SAM enzymes"/>
    <property type="match status" value="1"/>
</dbReference>
<dbReference type="PROSITE" id="PS51918">
    <property type="entry name" value="RADICAL_SAM"/>
    <property type="match status" value="1"/>
</dbReference>
<dbReference type="InterPro" id="IPR005840">
    <property type="entry name" value="Ribosomal_uS12_MeSTrfase_RimO"/>
</dbReference>
<dbReference type="GO" id="GO:0103039">
    <property type="term" value="F:protein methylthiotransferase activity"/>
    <property type="evidence" value="ECO:0007669"/>
    <property type="project" value="UniProtKB-EC"/>
</dbReference>
<dbReference type="InterPro" id="IPR013848">
    <property type="entry name" value="Methylthiotransferase_N"/>
</dbReference>
<dbReference type="PANTHER" id="PTHR43837:SF1">
    <property type="entry name" value="RIBOSOMAL PROTEIN US12 METHYLTHIOTRANSFERASE RIMO"/>
    <property type="match status" value="1"/>
</dbReference>
<dbReference type="InterPro" id="IPR002792">
    <property type="entry name" value="TRAM_dom"/>
</dbReference>
<dbReference type="InterPro" id="IPR038135">
    <property type="entry name" value="Methylthiotransferase_N_sf"/>
</dbReference>
<keyword evidence="13" id="KW-1185">Reference proteome</keyword>
<dbReference type="HAMAP" id="MF_01865">
    <property type="entry name" value="MTTase_RimO"/>
    <property type="match status" value="1"/>
</dbReference>
<evidence type="ECO:0000256" key="7">
    <source>
        <dbReference type="ARBA" id="ARBA00023014"/>
    </source>
</evidence>
<feature type="binding site" evidence="8">
    <location>
        <position position="155"/>
    </location>
    <ligand>
        <name>[4Fe-4S] cluster</name>
        <dbReference type="ChEBI" id="CHEBI:49883"/>
        <label>2</label>
        <note>4Fe-4S-S-AdoMet</note>
    </ligand>
</feature>
<dbReference type="PROSITE" id="PS50926">
    <property type="entry name" value="TRAM"/>
    <property type="match status" value="1"/>
</dbReference>
<feature type="binding site" evidence="8">
    <location>
        <position position="53"/>
    </location>
    <ligand>
        <name>[4Fe-4S] cluster</name>
        <dbReference type="ChEBI" id="CHEBI:49883"/>
        <label>1</label>
    </ligand>
</feature>
<keyword evidence="1 8" id="KW-0004">4Fe-4S</keyword>
<dbReference type="InterPro" id="IPR058240">
    <property type="entry name" value="rSAM_sf"/>
</dbReference>
<sequence>MRTKSLKKNRINVVTLGCSKNVYDSEVLMGQLKANNKDVVHEEDGNIVVINTCGFIDNAKEQSVNTILEFVEKKEQGEVDKVFVTGCLSERYKPDLQKEIPNVDQYFGTTELPGLLKALEADYKHELLGERLTTTPKNYAYLKIAEGCDRPCSFCAIPLMRGKHRSTPIENLVKEAEHLAANGVRELILIAQDLTYYGLDIYKKRNLAELLENLIKVEGIDWIRLHYAFPTGFPLDVLDVMKREPKICNYLDIPLQHISDDLLKSMRRGTTHKKTTDLLKKFREIVPGMAIRTTLIVGYPGETEAHFQELKEWVQEMRFERLGCFTYSHEENTHAYNLVDDVPQAIKQERANEIMEIQSQISWELNQQKIGKIFKVIVDRKEGNYFIGRTEHDSPDVDNEVLIDATEIYLKTGEFYDIRINDAADFDLYGEPAEQVEKKLSRKDLKIQTL</sequence>
<dbReference type="NCBIfam" id="TIGR00089">
    <property type="entry name" value="MiaB/RimO family radical SAM methylthiotransferase"/>
    <property type="match status" value="1"/>
</dbReference>
<dbReference type="InterPro" id="IPR023404">
    <property type="entry name" value="rSAM_horseshoe"/>
</dbReference>
<keyword evidence="12" id="KW-0687">Ribonucleoprotein</keyword>
<evidence type="ECO:0000256" key="4">
    <source>
        <dbReference type="ARBA" id="ARBA00022691"/>
    </source>
</evidence>
<comment type="caution">
    <text evidence="12">The sequence shown here is derived from an EMBL/GenBank/DDBJ whole genome shotgun (WGS) entry which is preliminary data.</text>
</comment>
<keyword evidence="12" id="KW-0689">Ribosomal protein</keyword>
<keyword evidence="6 8" id="KW-0408">Iron</keyword>
<comment type="cofactor">
    <cofactor evidence="8">
        <name>[4Fe-4S] cluster</name>
        <dbReference type="ChEBI" id="CHEBI:49883"/>
    </cofactor>
    <text evidence="8">Binds 2 [4Fe-4S] clusters. One cluster is coordinated with 3 cysteines and an exchangeable S-adenosyl-L-methionine.</text>
</comment>
<evidence type="ECO:0000259" key="11">
    <source>
        <dbReference type="PROSITE" id="PS51918"/>
    </source>
</evidence>
<dbReference type="PANTHER" id="PTHR43837">
    <property type="entry name" value="RIBOSOMAL PROTEIN S12 METHYLTHIOTRANSFERASE RIMO"/>
    <property type="match status" value="1"/>
</dbReference>
<dbReference type="Proteomes" id="UP001597438">
    <property type="component" value="Unassembled WGS sequence"/>
</dbReference>
<evidence type="ECO:0000313" key="13">
    <source>
        <dbReference type="Proteomes" id="UP001597438"/>
    </source>
</evidence>
<dbReference type="Pfam" id="PF04055">
    <property type="entry name" value="Radical_SAM"/>
    <property type="match status" value="1"/>
</dbReference>
<feature type="domain" description="TRAM" evidence="9">
    <location>
        <begin position="367"/>
        <end position="434"/>
    </location>
</feature>
<evidence type="ECO:0000256" key="3">
    <source>
        <dbReference type="ARBA" id="ARBA00022679"/>
    </source>
</evidence>
<dbReference type="EMBL" id="JBHUOJ010000032">
    <property type="protein sequence ID" value="MFD2834418.1"/>
    <property type="molecule type" value="Genomic_DNA"/>
</dbReference>
<gene>
    <name evidence="8 12" type="primary">rimO</name>
    <name evidence="12" type="ORF">ACFSYS_14090</name>
</gene>
<dbReference type="Pfam" id="PF00919">
    <property type="entry name" value="UPF0004"/>
    <property type="match status" value="1"/>
</dbReference>
<keyword evidence="4 8" id="KW-0949">S-adenosyl-L-methionine</keyword>
<dbReference type="SFLD" id="SFLDS00029">
    <property type="entry name" value="Radical_SAM"/>
    <property type="match status" value="1"/>
</dbReference>
<evidence type="ECO:0000256" key="8">
    <source>
        <dbReference type="HAMAP-Rule" id="MF_01865"/>
    </source>
</evidence>
<dbReference type="SFLD" id="SFLDG01061">
    <property type="entry name" value="methylthiotransferase"/>
    <property type="match status" value="1"/>
</dbReference>
<dbReference type="Pfam" id="PF18693">
    <property type="entry name" value="TRAM_2"/>
    <property type="match status" value="1"/>
</dbReference>
<dbReference type="InterPro" id="IPR006638">
    <property type="entry name" value="Elp3/MiaA/NifB-like_rSAM"/>
</dbReference>
<comment type="similarity">
    <text evidence="8">Belongs to the methylthiotransferase family. RimO subfamily.</text>
</comment>
<feature type="binding site" evidence="8">
    <location>
        <position position="87"/>
    </location>
    <ligand>
        <name>[4Fe-4S] cluster</name>
        <dbReference type="ChEBI" id="CHEBI:49883"/>
        <label>1</label>
    </ligand>
</feature>
<reference evidence="13" key="1">
    <citation type="journal article" date="2019" name="Int. J. Syst. Evol. Microbiol.">
        <title>The Global Catalogue of Microorganisms (GCM) 10K type strain sequencing project: providing services to taxonomists for standard genome sequencing and annotation.</title>
        <authorList>
            <consortium name="The Broad Institute Genomics Platform"/>
            <consortium name="The Broad Institute Genome Sequencing Center for Infectious Disease"/>
            <person name="Wu L."/>
            <person name="Ma J."/>
        </authorList>
    </citation>
    <scope>NUCLEOTIDE SEQUENCE [LARGE SCALE GENOMIC DNA]</scope>
    <source>
        <strain evidence="13">KCTC 52925</strain>
    </source>
</reference>
<evidence type="ECO:0000259" key="10">
    <source>
        <dbReference type="PROSITE" id="PS51449"/>
    </source>
</evidence>
<comment type="catalytic activity">
    <reaction evidence="8">
        <text>L-aspartate(89)-[ribosomal protein uS12]-hydrogen + (sulfur carrier)-SH + AH2 + 2 S-adenosyl-L-methionine = 3-methylsulfanyl-L-aspartate(89)-[ribosomal protein uS12]-hydrogen + (sulfur carrier)-H + 5'-deoxyadenosine + L-methionine + A + S-adenosyl-L-homocysteine + 2 H(+)</text>
        <dbReference type="Rhea" id="RHEA:37087"/>
        <dbReference type="Rhea" id="RHEA-COMP:10460"/>
        <dbReference type="Rhea" id="RHEA-COMP:10461"/>
        <dbReference type="Rhea" id="RHEA-COMP:14737"/>
        <dbReference type="Rhea" id="RHEA-COMP:14739"/>
        <dbReference type="ChEBI" id="CHEBI:13193"/>
        <dbReference type="ChEBI" id="CHEBI:15378"/>
        <dbReference type="ChEBI" id="CHEBI:17319"/>
        <dbReference type="ChEBI" id="CHEBI:17499"/>
        <dbReference type="ChEBI" id="CHEBI:29917"/>
        <dbReference type="ChEBI" id="CHEBI:29961"/>
        <dbReference type="ChEBI" id="CHEBI:57844"/>
        <dbReference type="ChEBI" id="CHEBI:57856"/>
        <dbReference type="ChEBI" id="CHEBI:59789"/>
        <dbReference type="ChEBI" id="CHEBI:64428"/>
        <dbReference type="ChEBI" id="CHEBI:73599"/>
        <dbReference type="EC" id="2.8.4.4"/>
    </reaction>
</comment>
<proteinExistence type="inferred from homology"/>
<dbReference type="Gene3D" id="3.80.30.20">
    <property type="entry name" value="tm_1862 like domain"/>
    <property type="match status" value="1"/>
</dbReference>
<feature type="domain" description="MTTase N-terminal" evidence="10">
    <location>
        <begin position="9"/>
        <end position="124"/>
    </location>
</feature>
<comment type="subcellular location">
    <subcellularLocation>
        <location evidence="8">Cytoplasm</location>
    </subcellularLocation>
</comment>
<dbReference type="Gene3D" id="2.40.50.140">
    <property type="entry name" value="Nucleic acid-binding proteins"/>
    <property type="match status" value="1"/>
</dbReference>
<feature type="binding site" evidence="8">
    <location>
        <position position="152"/>
    </location>
    <ligand>
        <name>[4Fe-4S] cluster</name>
        <dbReference type="ChEBI" id="CHEBI:49883"/>
        <label>2</label>
        <note>4Fe-4S-S-AdoMet</note>
    </ligand>
</feature>
<dbReference type="NCBIfam" id="TIGR01125">
    <property type="entry name" value="30S ribosomal protein S12 methylthiotransferase RimO"/>
    <property type="match status" value="1"/>
</dbReference>
<evidence type="ECO:0000256" key="5">
    <source>
        <dbReference type="ARBA" id="ARBA00022723"/>
    </source>
</evidence>
<dbReference type="SMART" id="SM00729">
    <property type="entry name" value="Elp3"/>
    <property type="match status" value="1"/>
</dbReference>
<protein>
    <recommendedName>
        <fullName evidence="8">Ribosomal protein uS12 methylthiotransferase RimO</fullName>
        <shortName evidence="8">uS12 MTTase</shortName>
        <shortName evidence="8">uS12 methylthiotransferase</shortName>
        <ecNumber evidence="8">2.8.4.4</ecNumber>
    </recommendedName>
    <alternativeName>
        <fullName evidence="8">Ribosomal protein uS12 (aspartate-C(3))-methylthiotransferase</fullName>
    </alternativeName>
    <alternativeName>
        <fullName evidence="8">Ribosome maturation factor RimO</fullName>
    </alternativeName>
</protein>
<evidence type="ECO:0000313" key="12">
    <source>
        <dbReference type="EMBL" id="MFD2834418.1"/>
    </source>
</evidence>
<feature type="domain" description="Radical SAM core" evidence="11">
    <location>
        <begin position="134"/>
        <end position="365"/>
    </location>
</feature>
<dbReference type="PROSITE" id="PS01278">
    <property type="entry name" value="MTTASE_RADICAL"/>
    <property type="match status" value="1"/>
</dbReference>
<name>A0ABW5XAK6_9FLAO</name>
<dbReference type="RefSeq" id="WP_251738955.1">
    <property type="nucleotide sequence ID" value="NZ_JBHUOJ010000032.1"/>
</dbReference>
<organism evidence="12 13">
    <name type="scientific">Christiangramia antarctica</name>
    <dbReference type="NCBI Taxonomy" id="2058158"/>
    <lineage>
        <taxon>Bacteria</taxon>
        <taxon>Pseudomonadati</taxon>
        <taxon>Bacteroidota</taxon>
        <taxon>Flavobacteriia</taxon>
        <taxon>Flavobacteriales</taxon>
        <taxon>Flavobacteriaceae</taxon>
        <taxon>Christiangramia</taxon>
    </lineage>
</organism>
<dbReference type="GO" id="GO:0005840">
    <property type="term" value="C:ribosome"/>
    <property type="evidence" value="ECO:0007669"/>
    <property type="project" value="UniProtKB-KW"/>
</dbReference>
<dbReference type="InterPro" id="IPR007197">
    <property type="entry name" value="rSAM"/>
</dbReference>
<dbReference type="SFLD" id="SFLDF00274">
    <property type="entry name" value="ribosomal_protein_S12_methylth"/>
    <property type="match status" value="1"/>
</dbReference>
<dbReference type="CDD" id="cd01335">
    <property type="entry name" value="Radical_SAM"/>
    <property type="match status" value="1"/>
</dbReference>
<dbReference type="PROSITE" id="PS51449">
    <property type="entry name" value="MTTASE_N"/>
    <property type="match status" value="1"/>
</dbReference>
<evidence type="ECO:0000259" key="9">
    <source>
        <dbReference type="PROSITE" id="PS50926"/>
    </source>
</evidence>
<keyword evidence="3 8" id="KW-0808">Transferase</keyword>
<evidence type="ECO:0000256" key="1">
    <source>
        <dbReference type="ARBA" id="ARBA00022485"/>
    </source>
</evidence>
<dbReference type="InterPro" id="IPR012340">
    <property type="entry name" value="NA-bd_OB-fold"/>
</dbReference>
<evidence type="ECO:0000256" key="2">
    <source>
        <dbReference type="ARBA" id="ARBA00022490"/>
    </source>
</evidence>
<keyword evidence="7 8" id="KW-0411">Iron-sulfur</keyword>
<dbReference type="Gene3D" id="3.40.50.12160">
    <property type="entry name" value="Methylthiotransferase, N-terminal domain"/>
    <property type="match status" value="1"/>
</dbReference>
<comment type="function">
    <text evidence="8">Catalyzes the methylthiolation of an aspartic acid residue of ribosomal protein uS12.</text>
</comment>
<dbReference type="InterPro" id="IPR020612">
    <property type="entry name" value="Methylthiotransferase_CS"/>
</dbReference>
<keyword evidence="2 8" id="KW-0963">Cytoplasm</keyword>
<dbReference type="EC" id="2.8.4.4" evidence="8"/>